<evidence type="ECO:0000313" key="3">
    <source>
        <dbReference type="EMBL" id="PNG95604.1"/>
    </source>
</evidence>
<dbReference type="InterPro" id="IPR050267">
    <property type="entry name" value="Anti-sigma-factor_SerPK"/>
</dbReference>
<dbReference type="CDD" id="cd16936">
    <property type="entry name" value="HATPase_RsbW-like"/>
    <property type="match status" value="1"/>
</dbReference>
<evidence type="ECO:0000256" key="1">
    <source>
        <dbReference type="ARBA" id="ARBA00022527"/>
    </source>
</evidence>
<dbReference type="PANTHER" id="PTHR35526:SF3">
    <property type="entry name" value="ANTI-SIGMA-F FACTOR RSBW"/>
    <property type="match status" value="1"/>
</dbReference>
<reference evidence="3 4" key="1">
    <citation type="submission" date="2015-09" db="EMBL/GenBank/DDBJ databases">
        <title>Genome sequence, genome mining and natural product profiling of a biocontrol bacterium Streptomyces malaysiensis F913.</title>
        <authorList>
            <person name="Xu Y."/>
            <person name="Wei J."/>
            <person name="Xie J."/>
            <person name="Li T."/>
            <person name="Zhou Z."/>
        </authorList>
    </citation>
    <scope>NUCLEOTIDE SEQUENCE [LARGE SCALE GENOMIC DNA]</scope>
    <source>
        <strain evidence="3 4">F913</strain>
    </source>
</reference>
<dbReference type="InterPro" id="IPR036890">
    <property type="entry name" value="HATPase_C_sf"/>
</dbReference>
<keyword evidence="4" id="KW-1185">Reference proteome</keyword>
<dbReference type="Gene3D" id="3.30.565.10">
    <property type="entry name" value="Histidine kinase-like ATPase, C-terminal domain"/>
    <property type="match status" value="1"/>
</dbReference>
<feature type="domain" description="Histidine kinase/HSP90-like ATPase" evidence="2">
    <location>
        <begin position="27"/>
        <end position="137"/>
    </location>
</feature>
<organism evidence="3 4">
    <name type="scientific">Streptomyces malaysiensis</name>
    <dbReference type="NCBI Taxonomy" id="92644"/>
    <lineage>
        <taxon>Bacteria</taxon>
        <taxon>Bacillati</taxon>
        <taxon>Actinomycetota</taxon>
        <taxon>Actinomycetes</taxon>
        <taxon>Kitasatosporales</taxon>
        <taxon>Streptomycetaceae</taxon>
        <taxon>Streptomyces</taxon>
        <taxon>Streptomyces violaceusniger group</taxon>
    </lineage>
</organism>
<sequence length="157" mass="16387">MSIMHTATARRTAASPSALRATLDCRPEAASYARQLTSTFLESLRPEPDRSAAEAVMLIVSELVTNAVRHSGGRYCSLRVSADPEAIAIAVGDASRVPPHRRTPDVRGEGGGFGWPMICGMAMATAVTEEPGGGKTVNAIVARRGRATGRATAPAPC</sequence>
<evidence type="ECO:0000313" key="4">
    <source>
        <dbReference type="Proteomes" id="UP000236520"/>
    </source>
</evidence>
<dbReference type="AlphaFoldDB" id="A0A2J7Z5Q6"/>
<dbReference type="SUPFAM" id="SSF55874">
    <property type="entry name" value="ATPase domain of HSP90 chaperone/DNA topoisomerase II/histidine kinase"/>
    <property type="match status" value="1"/>
</dbReference>
<dbReference type="PANTHER" id="PTHR35526">
    <property type="entry name" value="ANTI-SIGMA-F FACTOR RSBW-RELATED"/>
    <property type="match status" value="1"/>
</dbReference>
<protein>
    <recommendedName>
        <fullName evidence="2">Histidine kinase/HSP90-like ATPase domain-containing protein</fullName>
    </recommendedName>
</protein>
<dbReference type="EMBL" id="LJIW01000001">
    <property type="protein sequence ID" value="PNG95604.1"/>
    <property type="molecule type" value="Genomic_DNA"/>
</dbReference>
<evidence type="ECO:0000259" key="2">
    <source>
        <dbReference type="Pfam" id="PF13581"/>
    </source>
</evidence>
<accession>A0A2J7Z5Q6</accession>
<keyword evidence="1" id="KW-0808">Transferase</keyword>
<comment type="caution">
    <text evidence="3">The sequence shown here is derived from an EMBL/GenBank/DDBJ whole genome shotgun (WGS) entry which is preliminary data.</text>
</comment>
<dbReference type="InterPro" id="IPR003594">
    <property type="entry name" value="HATPase_dom"/>
</dbReference>
<dbReference type="Proteomes" id="UP000236520">
    <property type="component" value="Unassembled WGS sequence"/>
</dbReference>
<keyword evidence="1" id="KW-0723">Serine/threonine-protein kinase</keyword>
<gene>
    <name evidence="3" type="ORF">SMF913_11629</name>
</gene>
<keyword evidence="1" id="KW-0418">Kinase</keyword>
<dbReference type="GO" id="GO:0004674">
    <property type="term" value="F:protein serine/threonine kinase activity"/>
    <property type="evidence" value="ECO:0007669"/>
    <property type="project" value="UniProtKB-KW"/>
</dbReference>
<proteinExistence type="predicted"/>
<dbReference type="Pfam" id="PF13581">
    <property type="entry name" value="HATPase_c_2"/>
    <property type="match status" value="1"/>
</dbReference>
<name>A0A2J7Z5Q6_STRMQ</name>